<dbReference type="AlphaFoldDB" id="A0A1G2CKV1"/>
<name>A0A1G2CKV1_9BACT</name>
<dbReference type="STRING" id="1798649.A3B13_02570"/>
<keyword evidence="1" id="KW-0472">Membrane</keyword>
<keyword evidence="1" id="KW-1133">Transmembrane helix</keyword>
<sequence length="126" mass="14154">MSEQEILRKWDESKDPFCERAELVVWSVGCAIGMLIGVLLVVSGFFNVGEDIADATVRVVFGLVVVGFCGVLARCKYTELWKKFGGAENGEIFLQRLDPELIEAEWRRHRKLLKKTSAQKGGDYAD</sequence>
<organism evidence="2 3">
    <name type="scientific">Candidatus Liptonbacteria bacterium RIFCSPLOWO2_01_FULL_45_15</name>
    <dbReference type="NCBI Taxonomy" id="1798649"/>
    <lineage>
        <taxon>Bacteria</taxon>
        <taxon>Candidatus Liptoniibacteriota</taxon>
    </lineage>
</organism>
<protein>
    <submittedName>
        <fullName evidence="2">Uncharacterized protein</fullName>
    </submittedName>
</protein>
<reference evidence="2 3" key="1">
    <citation type="journal article" date="2016" name="Nat. Commun.">
        <title>Thousands of microbial genomes shed light on interconnected biogeochemical processes in an aquifer system.</title>
        <authorList>
            <person name="Anantharaman K."/>
            <person name="Brown C.T."/>
            <person name="Hug L.A."/>
            <person name="Sharon I."/>
            <person name="Castelle C.J."/>
            <person name="Probst A.J."/>
            <person name="Thomas B.C."/>
            <person name="Singh A."/>
            <person name="Wilkins M.J."/>
            <person name="Karaoz U."/>
            <person name="Brodie E.L."/>
            <person name="Williams K.H."/>
            <person name="Hubbard S.S."/>
            <person name="Banfield J.F."/>
        </authorList>
    </citation>
    <scope>NUCLEOTIDE SEQUENCE [LARGE SCALE GENOMIC DNA]</scope>
</reference>
<comment type="caution">
    <text evidence="2">The sequence shown here is derived from an EMBL/GenBank/DDBJ whole genome shotgun (WGS) entry which is preliminary data.</text>
</comment>
<gene>
    <name evidence="2" type="ORF">A3B13_02570</name>
</gene>
<keyword evidence="1" id="KW-0812">Transmembrane</keyword>
<dbReference type="EMBL" id="MHKZ01000007">
    <property type="protein sequence ID" value="OGZ01048.1"/>
    <property type="molecule type" value="Genomic_DNA"/>
</dbReference>
<evidence type="ECO:0000256" key="1">
    <source>
        <dbReference type="SAM" id="Phobius"/>
    </source>
</evidence>
<evidence type="ECO:0000313" key="2">
    <source>
        <dbReference type="EMBL" id="OGZ01048.1"/>
    </source>
</evidence>
<dbReference type="Proteomes" id="UP000176287">
    <property type="component" value="Unassembled WGS sequence"/>
</dbReference>
<feature type="transmembrane region" description="Helical" evidence="1">
    <location>
        <begin position="52"/>
        <end position="73"/>
    </location>
</feature>
<evidence type="ECO:0000313" key="3">
    <source>
        <dbReference type="Proteomes" id="UP000176287"/>
    </source>
</evidence>
<proteinExistence type="predicted"/>
<feature type="transmembrane region" description="Helical" evidence="1">
    <location>
        <begin position="23"/>
        <end position="46"/>
    </location>
</feature>
<accession>A0A1G2CKV1</accession>